<dbReference type="HAMAP" id="MF_01365_B">
    <property type="entry name" value="Ribosomal_uL6_B"/>
    <property type="match status" value="1"/>
</dbReference>
<evidence type="ECO:0000256" key="1">
    <source>
        <dbReference type="ARBA" id="ARBA00009356"/>
    </source>
</evidence>
<organism evidence="8 9">
    <name type="scientific">Fodinibius roseus</name>
    <dbReference type="NCBI Taxonomy" id="1194090"/>
    <lineage>
        <taxon>Bacteria</taxon>
        <taxon>Pseudomonadati</taxon>
        <taxon>Balneolota</taxon>
        <taxon>Balneolia</taxon>
        <taxon>Balneolales</taxon>
        <taxon>Balneolaceae</taxon>
        <taxon>Fodinibius</taxon>
    </lineage>
</organism>
<evidence type="ECO:0000259" key="7">
    <source>
        <dbReference type="Pfam" id="PF00347"/>
    </source>
</evidence>
<dbReference type="GO" id="GO:0003735">
    <property type="term" value="F:structural constituent of ribosome"/>
    <property type="evidence" value="ECO:0007669"/>
    <property type="project" value="UniProtKB-UniRule"/>
</dbReference>
<dbReference type="GO" id="GO:0022625">
    <property type="term" value="C:cytosolic large ribosomal subunit"/>
    <property type="evidence" value="ECO:0007669"/>
    <property type="project" value="UniProtKB-UniRule"/>
</dbReference>
<dbReference type="AlphaFoldDB" id="A0A1M5LN25"/>
<dbReference type="InterPro" id="IPR000702">
    <property type="entry name" value="Ribosomal_uL6-like"/>
</dbReference>
<dbReference type="PANTHER" id="PTHR11655:SF14">
    <property type="entry name" value="LARGE RIBOSOMAL SUBUNIT PROTEIN UL6M"/>
    <property type="match status" value="1"/>
</dbReference>
<accession>A0A1M5LN25</accession>
<dbReference type="GO" id="GO:0019843">
    <property type="term" value="F:rRNA binding"/>
    <property type="evidence" value="ECO:0007669"/>
    <property type="project" value="UniProtKB-UniRule"/>
</dbReference>
<keyword evidence="2 4" id="KW-0689">Ribosomal protein</keyword>
<dbReference type="Pfam" id="PF00347">
    <property type="entry name" value="Ribosomal_L6"/>
    <property type="match status" value="2"/>
</dbReference>
<protein>
    <recommendedName>
        <fullName evidence="4">Large ribosomal subunit protein uL6</fullName>
    </recommendedName>
</protein>
<dbReference type="EMBL" id="FQUS01000043">
    <property type="protein sequence ID" value="SHG66310.1"/>
    <property type="molecule type" value="Genomic_DNA"/>
</dbReference>
<evidence type="ECO:0000256" key="3">
    <source>
        <dbReference type="ARBA" id="ARBA00023274"/>
    </source>
</evidence>
<gene>
    <name evidence="4" type="primary">rplF</name>
    <name evidence="8" type="ORF">SAMN05443144_14318</name>
</gene>
<dbReference type="Gene3D" id="3.90.930.12">
    <property type="entry name" value="Ribosomal protein L6, alpha-beta domain"/>
    <property type="match status" value="2"/>
</dbReference>
<dbReference type="PIRSF" id="PIRSF002162">
    <property type="entry name" value="Ribosomal_L6"/>
    <property type="match status" value="1"/>
</dbReference>
<dbReference type="PANTHER" id="PTHR11655">
    <property type="entry name" value="60S/50S RIBOSOMAL PROTEIN L6/L9"/>
    <property type="match status" value="1"/>
</dbReference>
<feature type="domain" description="Large ribosomal subunit protein uL6 alpha-beta" evidence="7">
    <location>
        <begin position="91"/>
        <end position="169"/>
    </location>
</feature>
<dbReference type="InterPro" id="IPR020040">
    <property type="entry name" value="Ribosomal_uL6_a/b-dom"/>
</dbReference>
<dbReference type="RefSeq" id="WP_073068610.1">
    <property type="nucleotide sequence ID" value="NZ_FQUS01000043.1"/>
</dbReference>
<keyword evidence="3 4" id="KW-0687">Ribonucleoprotein</keyword>
<dbReference type="InterPro" id="IPR019906">
    <property type="entry name" value="Ribosomal_uL6_bac-type"/>
</dbReference>
<evidence type="ECO:0000313" key="8">
    <source>
        <dbReference type="EMBL" id="SHG66310.1"/>
    </source>
</evidence>
<dbReference type="NCBIfam" id="TIGR03654">
    <property type="entry name" value="L6_bact"/>
    <property type="match status" value="1"/>
</dbReference>
<keyword evidence="4 6" id="KW-0699">rRNA-binding</keyword>
<proteinExistence type="inferred from homology"/>
<dbReference type="PRINTS" id="PR00059">
    <property type="entry name" value="RIBOSOMALL6"/>
</dbReference>
<dbReference type="Proteomes" id="UP000184041">
    <property type="component" value="Unassembled WGS sequence"/>
</dbReference>
<dbReference type="GO" id="GO:0002181">
    <property type="term" value="P:cytoplasmic translation"/>
    <property type="evidence" value="ECO:0007669"/>
    <property type="project" value="TreeGrafter"/>
</dbReference>
<evidence type="ECO:0000256" key="2">
    <source>
        <dbReference type="ARBA" id="ARBA00022980"/>
    </source>
</evidence>
<reference evidence="8 9" key="1">
    <citation type="submission" date="2016-11" db="EMBL/GenBank/DDBJ databases">
        <authorList>
            <person name="Jaros S."/>
            <person name="Januszkiewicz K."/>
            <person name="Wedrychowicz H."/>
        </authorList>
    </citation>
    <scope>NUCLEOTIDE SEQUENCE [LARGE SCALE GENOMIC DNA]</scope>
    <source>
        <strain evidence="8 9">DSM 21986</strain>
    </source>
</reference>
<keyword evidence="4 6" id="KW-0694">RNA-binding</keyword>
<sequence length="185" mass="20258">MSRIGNQPIELKDDVEFSIDADNVITIKGEKGSDTLKVDSSISIEKKDGELIVSRSSDKNNRPALHGLYRSLIGNMVQGVSEGYKKELEIIGVGYRASLSNGVLQMTLGFSHPIYFVAPDGVDLEVDTKSRKNPMIIVSGINKELVGQVAAKIRSLRPPEPYNGKGIRYVDEWVRRKAGKSAAKA</sequence>
<name>A0A1M5LN25_9BACT</name>
<comment type="subunit">
    <text evidence="4">Part of the 50S ribosomal subunit.</text>
</comment>
<keyword evidence="9" id="KW-1185">Reference proteome</keyword>
<dbReference type="OrthoDB" id="9805007at2"/>
<evidence type="ECO:0000313" key="9">
    <source>
        <dbReference type="Proteomes" id="UP000184041"/>
    </source>
</evidence>
<evidence type="ECO:0000256" key="4">
    <source>
        <dbReference type="HAMAP-Rule" id="MF_01365"/>
    </source>
</evidence>
<dbReference type="SUPFAM" id="SSF56053">
    <property type="entry name" value="Ribosomal protein L6"/>
    <property type="match status" value="2"/>
</dbReference>
<dbReference type="STRING" id="1194090.SAMN05443144_14318"/>
<evidence type="ECO:0000256" key="5">
    <source>
        <dbReference type="RuleBase" id="RU003869"/>
    </source>
</evidence>
<dbReference type="InterPro" id="IPR036789">
    <property type="entry name" value="Ribosomal_uL6-like_a/b-dom_sf"/>
</dbReference>
<feature type="domain" description="Large ribosomal subunit protein uL6 alpha-beta" evidence="7">
    <location>
        <begin position="14"/>
        <end position="83"/>
    </location>
</feature>
<comment type="similarity">
    <text evidence="1 4 5">Belongs to the universal ribosomal protein uL6 family.</text>
</comment>
<comment type="function">
    <text evidence="4 6">This protein binds to the 23S rRNA, and is important in its secondary structure. It is located near the subunit interface in the base of the L7/L12 stalk, and near the tRNA binding site of the peptidyltransferase center.</text>
</comment>
<dbReference type="FunFam" id="3.90.930.12:FF:000001">
    <property type="entry name" value="50S ribosomal protein L6"/>
    <property type="match status" value="1"/>
</dbReference>
<evidence type="ECO:0000256" key="6">
    <source>
        <dbReference type="RuleBase" id="RU003870"/>
    </source>
</evidence>